<feature type="compositionally biased region" description="Polar residues" evidence="1">
    <location>
        <begin position="40"/>
        <end position="49"/>
    </location>
</feature>
<sequence>MYGRIIGSSSQPGSASHVDESGDEGESPRFADTVAGMEPGTSSSVTTTPYSLASKPPIIEIYHQRSFENGLRRFLDGDDITHIAGNPQEYSDHVSKKAWRTRAVAGAYLNTPEYSNKPGRFYSYQLGDETVGLLKAGGPTEQFTSVVELRVTHPLVENAGDILLEHQLRQDGDHPLVLSRPGMEGMEPRLTKMGFVHMGDNNWVLDPNQHPEVWTKNESNEWQRVDKPTKYLTKVEDSDTASSDTASEASDESAETTSSGGDPSSLLAQYLERMRME</sequence>
<accession>A0A562QQ41</accession>
<proteinExistence type="predicted"/>
<comment type="caution">
    <text evidence="2">The sequence shown here is derived from an EMBL/GenBank/DDBJ whole genome shotgun (WGS) entry which is preliminary data.</text>
</comment>
<reference evidence="2 3" key="1">
    <citation type="journal article" date="2015" name="Stand. Genomic Sci.">
        <title>Genomic Encyclopedia of Bacterial and Archaeal Type Strains, Phase III: the genomes of soil and plant-associated and newly described type strains.</title>
        <authorList>
            <person name="Whitman W.B."/>
            <person name="Woyke T."/>
            <person name="Klenk H.P."/>
            <person name="Zhou Y."/>
            <person name="Lilburn T.G."/>
            <person name="Beck B.J."/>
            <person name="De Vos P."/>
            <person name="Vandamme P."/>
            <person name="Eisen J.A."/>
            <person name="Garrity G."/>
            <person name="Hugenholtz P."/>
            <person name="Kyrpides N.C."/>
        </authorList>
    </citation>
    <scope>NUCLEOTIDE SEQUENCE [LARGE SCALE GENOMIC DNA]</scope>
    <source>
        <strain evidence="2 3">CGMCC 1.10948</strain>
    </source>
</reference>
<protein>
    <recommendedName>
        <fullName evidence="4">Host specificity protein</fullName>
    </recommendedName>
</protein>
<evidence type="ECO:0000313" key="3">
    <source>
        <dbReference type="Proteomes" id="UP000316291"/>
    </source>
</evidence>
<feature type="compositionally biased region" description="Basic and acidic residues" evidence="1">
    <location>
        <begin position="226"/>
        <end position="237"/>
    </location>
</feature>
<gene>
    <name evidence="2" type="ORF">IQ16_08124</name>
</gene>
<dbReference type="AlphaFoldDB" id="A0A562QQ41"/>
<dbReference type="Proteomes" id="UP000316291">
    <property type="component" value="Unassembled WGS sequence"/>
</dbReference>
<organism evidence="2 3">
    <name type="scientific">Bradyrhizobium huanghuaihaiense</name>
    <dbReference type="NCBI Taxonomy" id="990078"/>
    <lineage>
        <taxon>Bacteria</taxon>
        <taxon>Pseudomonadati</taxon>
        <taxon>Pseudomonadota</taxon>
        <taxon>Alphaproteobacteria</taxon>
        <taxon>Hyphomicrobiales</taxon>
        <taxon>Nitrobacteraceae</taxon>
        <taxon>Bradyrhizobium</taxon>
    </lineage>
</organism>
<keyword evidence="3" id="KW-1185">Reference proteome</keyword>
<name>A0A562QQ41_9BRAD</name>
<feature type="region of interest" description="Disordered" evidence="1">
    <location>
        <begin position="226"/>
        <end position="277"/>
    </location>
</feature>
<dbReference type="EMBL" id="VLLA01000043">
    <property type="protein sequence ID" value="TWI58793.1"/>
    <property type="molecule type" value="Genomic_DNA"/>
</dbReference>
<evidence type="ECO:0000256" key="1">
    <source>
        <dbReference type="SAM" id="MobiDB-lite"/>
    </source>
</evidence>
<feature type="region of interest" description="Disordered" evidence="1">
    <location>
        <begin position="1"/>
        <end position="49"/>
    </location>
</feature>
<evidence type="ECO:0000313" key="2">
    <source>
        <dbReference type="EMBL" id="TWI58793.1"/>
    </source>
</evidence>
<evidence type="ECO:0008006" key="4">
    <source>
        <dbReference type="Google" id="ProtNLM"/>
    </source>
</evidence>
<dbReference type="RefSeq" id="WP_244442005.1">
    <property type="nucleotide sequence ID" value="NZ_VLLA01000043.1"/>
</dbReference>